<feature type="compositionally biased region" description="Polar residues" evidence="1">
    <location>
        <begin position="29"/>
        <end position="41"/>
    </location>
</feature>
<gene>
    <name evidence="2" type="ORF">BCR44DRAFT_45436</name>
</gene>
<sequence>MAIPDSTPSSSTPTSATPSTAPAPADASNQPPADSSANATVEQDELADVTVTVDRARAAVLASALSPEELALRVARYERTEMMEQALRQAAATGLGLHIPTADQFAATVAGHAAASDYDERVYALPPRPPMQSMPVPHPPTALTTPMSAIAPSAPPPLAHHSCAPRVHVPETPIPAALAPLFPVGREQMAAAIAATRGLSKTEIRRQHALLSAYARQVEQGGAMMMFDDYGHSNGGNDVSELFDELMEAELADDRGDLFGNV</sequence>
<feature type="non-terminal residue" evidence="2">
    <location>
        <position position="262"/>
    </location>
</feature>
<keyword evidence="3" id="KW-1185">Reference proteome</keyword>
<comment type="caution">
    <text evidence="2">The sequence shown here is derived from an EMBL/GenBank/DDBJ whole genome shotgun (WGS) entry which is preliminary data.</text>
</comment>
<protein>
    <submittedName>
        <fullName evidence="2">Uncharacterized protein</fullName>
    </submittedName>
</protein>
<evidence type="ECO:0000256" key="1">
    <source>
        <dbReference type="SAM" id="MobiDB-lite"/>
    </source>
</evidence>
<evidence type="ECO:0000313" key="3">
    <source>
        <dbReference type="Proteomes" id="UP000193411"/>
    </source>
</evidence>
<feature type="compositionally biased region" description="Low complexity" evidence="1">
    <location>
        <begin position="1"/>
        <end position="28"/>
    </location>
</feature>
<evidence type="ECO:0000313" key="2">
    <source>
        <dbReference type="EMBL" id="ORZ39089.1"/>
    </source>
</evidence>
<name>A0A1Y2HX53_9FUNG</name>
<dbReference type="AlphaFoldDB" id="A0A1Y2HX53"/>
<organism evidence="2 3">
    <name type="scientific">Catenaria anguillulae PL171</name>
    <dbReference type="NCBI Taxonomy" id="765915"/>
    <lineage>
        <taxon>Eukaryota</taxon>
        <taxon>Fungi</taxon>
        <taxon>Fungi incertae sedis</taxon>
        <taxon>Blastocladiomycota</taxon>
        <taxon>Blastocladiomycetes</taxon>
        <taxon>Blastocladiales</taxon>
        <taxon>Catenariaceae</taxon>
        <taxon>Catenaria</taxon>
    </lineage>
</organism>
<reference evidence="2 3" key="1">
    <citation type="submission" date="2016-07" db="EMBL/GenBank/DDBJ databases">
        <title>Pervasive Adenine N6-methylation of Active Genes in Fungi.</title>
        <authorList>
            <consortium name="DOE Joint Genome Institute"/>
            <person name="Mondo S.J."/>
            <person name="Dannebaum R.O."/>
            <person name="Kuo R.C."/>
            <person name="Labutti K."/>
            <person name="Haridas S."/>
            <person name="Kuo A."/>
            <person name="Salamov A."/>
            <person name="Ahrendt S.R."/>
            <person name="Lipzen A."/>
            <person name="Sullivan W."/>
            <person name="Andreopoulos W.B."/>
            <person name="Clum A."/>
            <person name="Lindquist E."/>
            <person name="Daum C."/>
            <person name="Ramamoorthy G.K."/>
            <person name="Gryganskyi A."/>
            <person name="Culley D."/>
            <person name="Magnuson J.K."/>
            <person name="James T.Y."/>
            <person name="O'Malley M.A."/>
            <person name="Stajich J.E."/>
            <person name="Spatafora J.W."/>
            <person name="Visel A."/>
            <person name="Grigoriev I.V."/>
        </authorList>
    </citation>
    <scope>NUCLEOTIDE SEQUENCE [LARGE SCALE GENOMIC DNA]</scope>
    <source>
        <strain evidence="2 3">PL171</strain>
    </source>
</reference>
<proteinExistence type="predicted"/>
<dbReference type="Proteomes" id="UP000193411">
    <property type="component" value="Unassembled WGS sequence"/>
</dbReference>
<accession>A0A1Y2HX53</accession>
<feature type="region of interest" description="Disordered" evidence="1">
    <location>
        <begin position="1"/>
        <end position="41"/>
    </location>
</feature>
<dbReference type="EMBL" id="MCFL01000006">
    <property type="protein sequence ID" value="ORZ39089.1"/>
    <property type="molecule type" value="Genomic_DNA"/>
</dbReference>